<evidence type="ECO:0000313" key="6">
    <source>
        <dbReference type="Proteomes" id="UP000199650"/>
    </source>
</evidence>
<dbReference type="PRINTS" id="PR00332">
    <property type="entry name" value="HISTRIAD"/>
</dbReference>
<sequence length="128" mass="14249">MPYTYDEQNIFAKILRGEIPNDTVYEDDYALAFRDIQPQAPVHVLVIPKGPYVNHDHFANAATDAEIAGYTRAIGKICEALRIAPGDNGRGYRTIANSGEDGVQEVPHFHTHILAGRMLGRMLKRADD</sequence>
<feature type="short sequence motif" description="Histidine triad motif" evidence="2 3">
    <location>
        <begin position="108"/>
        <end position="112"/>
    </location>
</feature>
<dbReference type="InterPro" id="IPR001310">
    <property type="entry name" value="Histidine_triad_HIT"/>
</dbReference>
<dbReference type="SUPFAM" id="SSF54197">
    <property type="entry name" value="HIT-like"/>
    <property type="match status" value="1"/>
</dbReference>
<dbReference type="OrthoDB" id="9784774at2"/>
<dbReference type="EMBL" id="FOJB01000001">
    <property type="protein sequence ID" value="SEW28403.1"/>
    <property type="molecule type" value="Genomic_DNA"/>
</dbReference>
<dbReference type="InterPro" id="IPR019808">
    <property type="entry name" value="Histidine_triad_CS"/>
</dbReference>
<dbReference type="InterPro" id="IPR036265">
    <property type="entry name" value="HIT-like_sf"/>
</dbReference>
<accession>A0A1I0QMH9</accession>
<dbReference type="PROSITE" id="PS51084">
    <property type="entry name" value="HIT_2"/>
    <property type="match status" value="1"/>
</dbReference>
<gene>
    <name evidence="5" type="ORF">SAMN05444851_2694</name>
</gene>
<proteinExistence type="predicted"/>
<name>A0A1I0QMH9_9RHOB</name>
<dbReference type="GO" id="GO:0003824">
    <property type="term" value="F:catalytic activity"/>
    <property type="evidence" value="ECO:0007669"/>
    <property type="project" value="InterPro"/>
</dbReference>
<evidence type="ECO:0000313" key="5">
    <source>
        <dbReference type="EMBL" id="SEW28403.1"/>
    </source>
</evidence>
<protein>
    <submittedName>
        <fullName evidence="5">Histidine triad (HIT) family protein</fullName>
    </submittedName>
</protein>
<dbReference type="RefSeq" id="WP_091431281.1">
    <property type="nucleotide sequence ID" value="NZ_FOJB01000001.1"/>
</dbReference>
<dbReference type="InterPro" id="IPR011146">
    <property type="entry name" value="HIT-like"/>
</dbReference>
<dbReference type="Pfam" id="PF01230">
    <property type="entry name" value="HIT"/>
    <property type="match status" value="1"/>
</dbReference>
<evidence type="ECO:0000256" key="2">
    <source>
        <dbReference type="PIRSR" id="PIRSR601310-3"/>
    </source>
</evidence>
<organism evidence="5 6">
    <name type="scientific">Aliiroseovarius sediminilitoris</name>
    <dbReference type="NCBI Taxonomy" id="1173584"/>
    <lineage>
        <taxon>Bacteria</taxon>
        <taxon>Pseudomonadati</taxon>
        <taxon>Pseudomonadota</taxon>
        <taxon>Alphaproteobacteria</taxon>
        <taxon>Rhodobacterales</taxon>
        <taxon>Paracoccaceae</taxon>
        <taxon>Aliiroseovarius</taxon>
    </lineage>
</organism>
<reference evidence="5 6" key="1">
    <citation type="submission" date="2016-10" db="EMBL/GenBank/DDBJ databases">
        <authorList>
            <person name="de Groot N.N."/>
        </authorList>
    </citation>
    <scope>NUCLEOTIDE SEQUENCE [LARGE SCALE GENOMIC DNA]</scope>
    <source>
        <strain evidence="5 6">DSM 29439</strain>
    </source>
</reference>
<dbReference type="STRING" id="1173584.SAMN05444851_2694"/>
<dbReference type="AlphaFoldDB" id="A0A1I0QMH9"/>
<dbReference type="PROSITE" id="PS00892">
    <property type="entry name" value="HIT_1"/>
    <property type="match status" value="1"/>
</dbReference>
<keyword evidence="6" id="KW-1185">Reference proteome</keyword>
<feature type="active site" description="Tele-AMP-histidine intermediate" evidence="1">
    <location>
        <position position="110"/>
    </location>
</feature>
<dbReference type="PANTHER" id="PTHR23089">
    <property type="entry name" value="HISTIDINE TRIAD HIT PROTEIN"/>
    <property type="match status" value="1"/>
</dbReference>
<evidence type="ECO:0000256" key="3">
    <source>
        <dbReference type="PROSITE-ProRule" id="PRU00464"/>
    </source>
</evidence>
<dbReference type="Proteomes" id="UP000199650">
    <property type="component" value="Unassembled WGS sequence"/>
</dbReference>
<evidence type="ECO:0000256" key="1">
    <source>
        <dbReference type="PIRSR" id="PIRSR601310-1"/>
    </source>
</evidence>
<dbReference type="Gene3D" id="3.30.428.10">
    <property type="entry name" value="HIT-like"/>
    <property type="match status" value="1"/>
</dbReference>
<evidence type="ECO:0000259" key="4">
    <source>
        <dbReference type="PROSITE" id="PS51084"/>
    </source>
</evidence>
<feature type="domain" description="HIT" evidence="4">
    <location>
        <begin position="10"/>
        <end position="128"/>
    </location>
</feature>